<gene>
    <name evidence="6" type="ORF">NPE20_24770</name>
</gene>
<reference evidence="6 7" key="1">
    <citation type="submission" date="2022-07" db="EMBL/GenBank/DDBJ databases">
        <title>Mucilaginibacter sp. JC4.</title>
        <authorList>
            <person name="Le V."/>
            <person name="Ko S.-R."/>
            <person name="Ahn C.-Y."/>
            <person name="Oh H.-M."/>
        </authorList>
    </citation>
    <scope>NUCLEOTIDE SEQUENCE [LARGE SCALE GENOMIC DNA]</scope>
    <source>
        <strain evidence="6 7">JC4</strain>
    </source>
</reference>
<keyword evidence="7" id="KW-1185">Reference proteome</keyword>
<comment type="caution">
    <text evidence="6">The sequence shown here is derived from an EMBL/GenBank/DDBJ whole genome shotgun (WGS) entry which is preliminary data.</text>
</comment>
<keyword evidence="2 5" id="KW-0812">Transmembrane</keyword>
<dbReference type="InterPro" id="IPR032808">
    <property type="entry name" value="DoxX"/>
</dbReference>
<feature type="transmembrane region" description="Helical" evidence="5">
    <location>
        <begin position="9"/>
        <end position="30"/>
    </location>
</feature>
<feature type="transmembrane region" description="Helical" evidence="5">
    <location>
        <begin position="99"/>
        <end position="117"/>
    </location>
</feature>
<evidence type="ECO:0000256" key="4">
    <source>
        <dbReference type="ARBA" id="ARBA00023136"/>
    </source>
</evidence>
<keyword evidence="4 5" id="KW-0472">Membrane</keyword>
<feature type="transmembrane region" description="Helical" evidence="5">
    <location>
        <begin position="42"/>
        <end position="62"/>
    </location>
</feature>
<dbReference type="Pfam" id="PF13564">
    <property type="entry name" value="DoxX_2"/>
    <property type="match status" value="1"/>
</dbReference>
<proteinExistence type="predicted"/>
<evidence type="ECO:0000256" key="2">
    <source>
        <dbReference type="ARBA" id="ARBA00022692"/>
    </source>
</evidence>
<name>A0ABT1T9D2_9SPHI</name>
<evidence type="ECO:0000256" key="1">
    <source>
        <dbReference type="ARBA" id="ARBA00004141"/>
    </source>
</evidence>
<evidence type="ECO:0000313" key="7">
    <source>
        <dbReference type="Proteomes" id="UP001204376"/>
    </source>
</evidence>
<accession>A0ABT1T9D2</accession>
<keyword evidence="3 5" id="KW-1133">Transmembrane helix</keyword>
<dbReference type="RefSeq" id="WP_256541380.1">
    <property type="nucleotide sequence ID" value="NZ_JANHOH010000012.1"/>
</dbReference>
<feature type="transmembrane region" description="Helical" evidence="5">
    <location>
        <begin position="74"/>
        <end position="93"/>
    </location>
</feature>
<evidence type="ECO:0000313" key="6">
    <source>
        <dbReference type="EMBL" id="MCQ6961210.1"/>
    </source>
</evidence>
<organism evidence="6 7">
    <name type="scientific">Mucilaginibacter aquariorum</name>
    <dbReference type="NCBI Taxonomy" id="2967225"/>
    <lineage>
        <taxon>Bacteria</taxon>
        <taxon>Pseudomonadati</taxon>
        <taxon>Bacteroidota</taxon>
        <taxon>Sphingobacteriia</taxon>
        <taxon>Sphingobacteriales</taxon>
        <taxon>Sphingobacteriaceae</taxon>
        <taxon>Mucilaginibacter</taxon>
    </lineage>
</organism>
<dbReference type="InterPro" id="IPR016944">
    <property type="entry name" value="UCP030066"/>
</dbReference>
<dbReference type="PIRSF" id="PIRSF030066">
    <property type="entry name" value="UCP030066"/>
    <property type="match status" value="1"/>
</dbReference>
<protein>
    <submittedName>
        <fullName evidence="6">DoxX family protein</fullName>
    </submittedName>
</protein>
<evidence type="ECO:0000256" key="5">
    <source>
        <dbReference type="SAM" id="Phobius"/>
    </source>
</evidence>
<comment type="subcellular location">
    <subcellularLocation>
        <location evidence="1">Membrane</location>
        <topology evidence="1">Multi-pass membrane protein</topology>
    </subcellularLocation>
</comment>
<evidence type="ECO:0000256" key="3">
    <source>
        <dbReference type="ARBA" id="ARBA00022989"/>
    </source>
</evidence>
<dbReference type="Proteomes" id="UP001204376">
    <property type="component" value="Unassembled WGS sequence"/>
</dbReference>
<sequence length="126" mass="14142">MKPKTIKIIYWVLTVIFVLFMAMDGGAGIAREKTGQEVMRHLGYPIYIMVITGVFKVLGAIAIAQNSLKTIKEWAFAGFFITFVGASASRAFVGDGIGLLMFPLVILVVMFILYYFWKRYDTIKTA</sequence>
<dbReference type="EMBL" id="JANHOH010000012">
    <property type="protein sequence ID" value="MCQ6961210.1"/>
    <property type="molecule type" value="Genomic_DNA"/>
</dbReference>